<dbReference type="RefSeq" id="WP_144856265.1">
    <property type="nucleotide sequence ID" value="NZ_BAAAYT010000007.1"/>
</dbReference>
<sequence length="254" mass="27366">MSATPQARPHQTRRNVVKGAAWSVPLMAVGAPAAHAGISKCTVTGSIQVGPKQYVDVRAICSSQSQTLNPTTIRANYGRAYLPTYLEICNCENSEQWFRWQETDTLSNFQIEVDGVHNDQNGPGQGWRPSFQLPKYGDVGGCKRFNLTYRTSASRPYSPNQNSTPNNAQSVTIQFVLQRGPSSTGPWTPVTTLNVTGGATWRTVGVGWWNSDPINFNSCQPQNSSSARQAAPESTSASEPTAESAPTPSAGTGD</sequence>
<gene>
    <name evidence="2" type="ORF">FB557_1020</name>
</gene>
<dbReference type="EMBL" id="VIUW01000002">
    <property type="protein sequence ID" value="TWD15509.1"/>
    <property type="molecule type" value="Genomic_DNA"/>
</dbReference>
<evidence type="ECO:0000313" key="2">
    <source>
        <dbReference type="EMBL" id="TWD15509.1"/>
    </source>
</evidence>
<dbReference type="AlphaFoldDB" id="A0A560WCU4"/>
<comment type="caution">
    <text evidence="2">The sequence shown here is derived from an EMBL/GenBank/DDBJ whole genome shotgun (WGS) entry which is preliminary data.</text>
</comment>
<dbReference type="OrthoDB" id="5150418at2"/>
<dbReference type="PROSITE" id="PS51318">
    <property type="entry name" value="TAT"/>
    <property type="match status" value="1"/>
</dbReference>
<evidence type="ECO:0000313" key="3">
    <source>
        <dbReference type="Proteomes" id="UP000315628"/>
    </source>
</evidence>
<name>A0A560WCU4_9MICO</name>
<dbReference type="Proteomes" id="UP000315628">
    <property type="component" value="Unassembled WGS sequence"/>
</dbReference>
<evidence type="ECO:0000256" key="1">
    <source>
        <dbReference type="SAM" id="MobiDB-lite"/>
    </source>
</evidence>
<dbReference type="InterPro" id="IPR006311">
    <property type="entry name" value="TAT_signal"/>
</dbReference>
<proteinExistence type="predicted"/>
<protein>
    <submittedName>
        <fullName evidence="2">Uncharacterized protein</fullName>
    </submittedName>
</protein>
<reference evidence="2 3" key="1">
    <citation type="submission" date="2019-06" db="EMBL/GenBank/DDBJ databases">
        <title>Sequencing the genomes of 1000 actinobacteria strains.</title>
        <authorList>
            <person name="Klenk H.-P."/>
        </authorList>
    </citation>
    <scope>NUCLEOTIDE SEQUENCE [LARGE SCALE GENOMIC DNA]</scope>
    <source>
        <strain evidence="2 3">DSM 18935</strain>
    </source>
</reference>
<accession>A0A560WCU4</accession>
<feature type="region of interest" description="Disordered" evidence="1">
    <location>
        <begin position="217"/>
        <end position="254"/>
    </location>
</feature>
<feature type="compositionally biased region" description="Polar residues" evidence="1">
    <location>
        <begin position="217"/>
        <end position="228"/>
    </location>
</feature>
<keyword evidence="3" id="KW-1185">Reference proteome</keyword>
<organism evidence="2 3">
    <name type="scientific">Marihabitans asiaticum</name>
    <dbReference type="NCBI Taxonomy" id="415218"/>
    <lineage>
        <taxon>Bacteria</taxon>
        <taxon>Bacillati</taxon>
        <taxon>Actinomycetota</taxon>
        <taxon>Actinomycetes</taxon>
        <taxon>Micrococcales</taxon>
        <taxon>Intrasporangiaceae</taxon>
        <taxon>Marihabitans</taxon>
    </lineage>
</organism>
<feature type="compositionally biased region" description="Low complexity" evidence="1">
    <location>
        <begin position="230"/>
        <end position="254"/>
    </location>
</feature>